<comment type="similarity">
    <text evidence="2">Belongs to the SNF2/RAD54 helicase family. SWR1 subfamily.</text>
</comment>
<evidence type="ECO:0000256" key="7">
    <source>
        <dbReference type="ARBA" id="ARBA00022853"/>
    </source>
</evidence>
<keyword evidence="10" id="KW-0175">Coiled coil</keyword>
<dbReference type="GO" id="GO:0005524">
    <property type="term" value="F:ATP binding"/>
    <property type="evidence" value="ECO:0007669"/>
    <property type="project" value="UniProtKB-KW"/>
</dbReference>
<dbReference type="GO" id="GO:0016887">
    <property type="term" value="F:ATP hydrolysis activity"/>
    <property type="evidence" value="ECO:0007669"/>
    <property type="project" value="TreeGrafter"/>
</dbReference>
<evidence type="ECO:0008006" key="18">
    <source>
        <dbReference type="Google" id="ProtNLM"/>
    </source>
</evidence>
<feature type="domain" description="Helicase C-terminal" evidence="13">
    <location>
        <begin position="1109"/>
        <end position="1259"/>
    </location>
</feature>
<reference evidence="15" key="1">
    <citation type="submission" date="2021-02" db="EMBL/GenBank/DDBJ databases">
        <authorList>
            <person name="Nowell W R."/>
        </authorList>
    </citation>
    <scope>NUCLEOTIDE SEQUENCE</scope>
</reference>
<comment type="subcellular location">
    <subcellularLocation>
        <location evidence="1">Nucleus</location>
    </subcellularLocation>
</comment>
<evidence type="ECO:0000259" key="14">
    <source>
        <dbReference type="PROSITE" id="PS51204"/>
    </source>
</evidence>
<feature type="compositionally biased region" description="Acidic residues" evidence="11">
    <location>
        <begin position="1332"/>
        <end position="1343"/>
    </location>
</feature>
<feature type="compositionally biased region" description="Acidic residues" evidence="11">
    <location>
        <begin position="373"/>
        <end position="402"/>
    </location>
</feature>
<dbReference type="EMBL" id="CAJOBC010002518">
    <property type="protein sequence ID" value="CAF3737076.1"/>
    <property type="molecule type" value="Genomic_DNA"/>
</dbReference>
<dbReference type="InterPro" id="IPR027417">
    <property type="entry name" value="P-loop_NTPase"/>
</dbReference>
<gene>
    <name evidence="15" type="ORF">GPM918_LOCUS11837</name>
    <name evidence="16" type="ORF">SRO942_LOCUS11838</name>
</gene>
<protein>
    <recommendedName>
        <fullName evidence="18">Helicase domino-like</fullName>
    </recommendedName>
</protein>
<evidence type="ECO:0000256" key="2">
    <source>
        <dbReference type="ARBA" id="ARBA00009220"/>
    </source>
</evidence>
<dbReference type="Pfam" id="PF00176">
    <property type="entry name" value="SNF2-rel_dom"/>
    <property type="match status" value="1"/>
</dbReference>
<dbReference type="GO" id="GO:0006338">
    <property type="term" value="P:chromatin remodeling"/>
    <property type="evidence" value="ECO:0007669"/>
    <property type="project" value="TreeGrafter"/>
</dbReference>
<dbReference type="InterPro" id="IPR014012">
    <property type="entry name" value="HSA_dom"/>
</dbReference>
<keyword evidence="8" id="KW-0238">DNA-binding</keyword>
<dbReference type="CDD" id="cd18003">
    <property type="entry name" value="DEXQc_SRCAP"/>
    <property type="match status" value="1"/>
</dbReference>
<dbReference type="FunFam" id="3.40.50.10810:FF:000005">
    <property type="entry name" value="Photoperiod-independent early flowering 1"/>
    <property type="match status" value="1"/>
</dbReference>
<feature type="coiled-coil region" evidence="10">
    <location>
        <begin position="1347"/>
        <end position="1374"/>
    </location>
</feature>
<comment type="caution">
    <text evidence="15">The sequence shown here is derived from an EMBL/GenBank/DDBJ whole genome shotgun (WGS) entry which is preliminary data.</text>
</comment>
<dbReference type="OrthoDB" id="448448at2759"/>
<feature type="compositionally biased region" description="Polar residues" evidence="11">
    <location>
        <begin position="312"/>
        <end position="321"/>
    </location>
</feature>
<name>A0A814E541_9BILA</name>
<dbReference type="GO" id="GO:0042393">
    <property type="term" value="F:histone binding"/>
    <property type="evidence" value="ECO:0007669"/>
    <property type="project" value="TreeGrafter"/>
</dbReference>
<keyword evidence="4" id="KW-0378">Hydrolase</keyword>
<dbReference type="Proteomes" id="UP000663829">
    <property type="component" value="Unassembled WGS sequence"/>
</dbReference>
<evidence type="ECO:0000256" key="11">
    <source>
        <dbReference type="SAM" id="MobiDB-lite"/>
    </source>
</evidence>
<dbReference type="InterPro" id="IPR000330">
    <property type="entry name" value="SNF2_N"/>
</dbReference>
<feature type="domain" description="Helicase ATP-binding" evidence="12">
    <location>
        <begin position="549"/>
        <end position="716"/>
    </location>
</feature>
<feature type="region of interest" description="Disordered" evidence="11">
    <location>
        <begin position="1314"/>
        <end position="1345"/>
    </location>
</feature>
<feature type="region of interest" description="Disordered" evidence="11">
    <location>
        <begin position="301"/>
        <end position="411"/>
    </location>
</feature>
<evidence type="ECO:0000256" key="6">
    <source>
        <dbReference type="ARBA" id="ARBA00022840"/>
    </source>
</evidence>
<dbReference type="PROSITE" id="PS51192">
    <property type="entry name" value="HELICASE_ATP_BIND_1"/>
    <property type="match status" value="1"/>
</dbReference>
<keyword evidence="9" id="KW-0539">Nucleus</keyword>
<dbReference type="Pfam" id="PF07529">
    <property type="entry name" value="HSA"/>
    <property type="match status" value="1"/>
</dbReference>
<dbReference type="InterPro" id="IPR038718">
    <property type="entry name" value="SNF2-like_sf"/>
</dbReference>
<accession>A0A814E541</accession>
<feature type="compositionally biased region" description="Basic and acidic residues" evidence="11">
    <location>
        <begin position="483"/>
        <end position="496"/>
    </location>
</feature>
<dbReference type="InterPro" id="IPR050520">
    <property type="entry name" value="INO80/SWR1_helicase"/>
</dbReference>
<evidence type="ECO:0000313" key="16">
    <source>
        <dbReference type="EMBL" id="CAF3737076.1"/>
    </source>
</evidence>
<proteinExistence type="inferred from homology"/>
<evidence type="ECO:0000256" key="4">
    <source>
        <dbReference type="ARBA" id="ARBA00022801"/>
    </source>
</evidence>
<keyword evidence="5" id="KW-0347">Helicase</keyword>
<dbReference type="PROSITE" id="PS51194">
    <property type="entry name" value="HELICASE_CTER"/>
    <property type="match status" value="1"/>
</dbReference>
<dbReference type="Pfam" id="PF00271">
    <property type="entry name" value="Helicase_C"/>
    <property type="match status" value="1"/>
</dbReference>
<feature type="compositionally biased region" description="Polar residues" evidence="11">
    <location>
        <begin position="449"/>
        <end position="460"/>
    </location>
</feature>
<feature type="compositionally biased region" description="Acidic residues" evidence="11">
    <location>
        <begin position="467"/>
        <end position="476"/>
    </location>
</feature>
<evidence type="ECO:0000256" key="5">
    <source>
        <dbReference type="ARBA" id="ARBA00022806"/>
    </source>
</evidence>
<dbReference type="InterPro" id="IPR049730">
    <property type="entry name" value="SNF2/RAD54-like_C"/>
</dbReference>
<dbReference type="PANTHER" id="PTHR45685">
    <property type="entry name" value="HELICASE SRCAP-RELATED"/>
    <property type="match status" value="1"/>
</dbReference>
<evidence type="ECO:0000259" key="13">
    <source>
        <dbReference type="PROSITE" id="PS51194"/>
    </source>
</evidence>
<evidence type="ECO:0000256" key="8">
    <source>
        <dbReference type="ARBA" id="ARBA00023125"/>
    </source>
</evidence>
<dbReference type="Gene3D" id="3.40.50.10810">
    <property type="entry name" value="Tandem AAA-ATPase domain"/>
    <property type="match status" value="1"/>
</dbReference>
<feature type="compositionally biased region" description="Basic and acidic residues" evidence="11">
    <location>
        <begin position="301"/>
        <end position="311"/>
    </location>
</feature>
<evidence type="ECO:0000313" key="15">
    <source>
        <dbReference type="EMBL" id="CAF0962684.1"/>
    </source>
</evidence>
<dbReference type="Gene3D" id="3.40.50.300">
    <property type="entry name" value="P-loop containing nucleotide triphosphate hydrolases"/>
    <property type="match status" value="1"/>
</dbReference>
<dbReference type="GO" id="GO:0000812">
    <property type="term" value="C:Swr1 complex"/>
    <property type="evidence" value="ECO:0007669"/>
    <property type="project" value="TreeGrafter"/>
</dbReference>
<dbReference type="SMART" id="SM00487">
    <property type="entry name" value="DEXDc"/>
    <property type="match status" value="1"/>
</dbReference>
<feature type="region of interest" description="Disordered" evidence="11">
    <location>
        <begin position="436"/>
        <end position="496"/>
    </location>
</feature>
<dbReference type="SMART" id="SM00573">
    <property type="entry name" value="HSA"/>
    <property type="match status" value="1"/>
</dbReference>
<dbReference type="PANTHER" id="PTHR45685:SF1">
    <property type="entry name" value="HELICASE SRCAP"/>
    <property type="match status" value="1"/>
</dbReference>
<dbReference type="InterPro" id="IPR001650">
    <property type="entry name" value="Helicase_C-like"/>
</dbReference>
<dbReference type="Gene3D" id="1.20.120.850">
    <property type="entry name" value="SWI2/SNF2 ATPases, N-terminal domain"/>
    <property type="match status" value="1"/>
</dbReference>
<dbReference type="SMART" id="SM00490">
    <property type="entry name" value="HELICc"/>
    <property type="match status" value="1"/>
</dbReference>
<feature type="region of interest" description="Disordered" evidence="11">
    <location>
        <begin position="1495"/>
        <end position="1536"/>
    </location>
</feature>
<dbReference type="GO" id="GO:0004386">
    <property type="term" value="F:helicase activity"/>
    <property type="evidence" value="ECO:0007669"/>
    <property type="project" value="UniProtKB-KW"/>
</dbReference>
<dbReference type="SUPFAM" id="SSF52540">
    <property type="entry name" value="P-loop containing nucleoside triphosphate hydrolases"/>
    <property type="match status" value="2"/>
</dbReference>
<evidence type="ECO:0000256" key="3">
    <source>
        <dbReference type="ARBA" id="ARBA00022741"/>
    </source>
</evidence>
<feature type="domain" description="HSA" evidence="14">
    <location>
        <begin position="173"/>
        <end position="246"/>
    </location>
</feature>
<dbReference type="CDD" id="cd18793">
    <property type="entry name" value="SF2_C_SNF"/>
    <property type="match status" value="1"/>
</dbReference>
<dbReference type="GO" id="GO:0003677">
    <property type="term" value="F:DNA binding"/>
    <property type="evidence" value="ECO:0007669"/>
    <property type="project" value="UniProtKB-KW"/>
</dbReference>
<dbReference type="Proteomes" id="UP000681722">
    <property type="component" value="Unassembled WGS sequence"/>
</dbReference>
<keyword evidence="17" id="KW-1185">Reference proteome</keyword>
<evidence type="ECO:0000256" key="9">
    <source>
        <dbReference type="ARBA" id="ARBA00023242"/>
    </source>
</evidence>
<dbReference type="EMBL" id="CAJNOQ010002518">
    <property type="protein sequence ID" value="CAF0962684.1"/>
    <property type="molecule type" value="Genomic_DNA"/>
</dbReference>
<dbReference type="InterPro" id="IPR014001">
    <property type="entry name" value="Helicase_ATP-bd"/>
</dbReference>
<dbReference type="PROSITE" id="PS51204">
    <property type="entry name" value="HSA"/>
    <property type="match status" value="1"/>
</dbReference>
<feature type="region of interest" description="Disordered" evidence="11">
    <location>
        <begin position="114"/>
        <end position="145"/>
    </location>
</feature>
<evidence type="ECO:0000256" key="1">
    <source>
        <dbReference type="ARBA" id="ARBA00004123"/>
    </source>
</evidence>
<organism evidence="15 17">
    <name type="scientific">Didymodactylos carnosus</name>
    <dbReference type="NCBI Taxonomy" id="1234261"/>
    <lineage>
        <taxon>Eukaryota</taxon>
        <taxon>Metazoa</taxon>
        <taxon>Spiralia</taxon>
        <taxon>Gnathifera</taxon>
        <taxon>Rotifera</taxon>
        <taxon>Eurotatoria</taxon>
        <taxon>Bdelloidea</taxon>
        <taxon>Philodinida</taxon>
        <taxon>Philodinidae</taxon>
        <taxon>Didymodactylos</taxon>
    </lineage>
</organism>
<feature type="compositionally biased region" description="Polar residues" evidence="11">
    <location>
        <begin position="349"/>
        <end position="363"/>
    </location>
</feature>
<feature type="compositionally biased region" description="Polar residues" evidence="11">
    <location>
        <begin position="330"/>
        <end position="343"/>
    </location>
</feature>
<keyword evidence="7" id="KW-0156">Chromatin regulator</keyword>
<keyword evidence="6" id="KW-0067">ATP-binding</keyword>
<feature type="compositionally biased region" description="Polar residues" evidence="11">
    <location>
        <begin position="123"/>
        <end position="145"/>
    </location>
</feature>
<evidence type="ECO:0000256" key="10">
    <source>
        <dbReference type="SAM" id="Coils"/>
    </source>
</evidence>
<evidence type="ECO:0000313" key="17">
    <source>
        <dbReference type="Proteomes" id="UP000663829"/>
    </source>
</evidence>
<evidence type="ECO:0000259" key="12">
    <source>
        <dbReference type="PROSITE" id="PS51192"/>
    </source>
</evidence>
<keyword evidence="3" id="KW-0547">Nucleotide-binding</keyword>
<sequence length="1796" mass="209420">MSASPIDDHKRKHSETEVLWNNDSDVTSKRFRSSSPLNYLFNALNDIVQYHRDKVHEIVDFQREYDASIELTKDEQHFFQTEEDYIKDVQFKIEATRNKVTNEIDKVPVRTIVPSSHGKRQRGQLSTRLTLNRTHPSSNDQHPTSTRVAYETDILKRVEKLKSEGKWLSEKRLTKSIEYQKRKTHWDYLLDEMQWLSEDFQREKKWKQLMAKKLSQGVLKYFKEKSQHQDQKSKEEEKRKRKTHQFICKEVMNFWKNIQKIAEYKESTRSKEIRRHALDLHLNFIVDQTEKYSNWLVESLKPEPVDEESRATSESPSSEKISTAYPLTNGIDNKTSIERSSYPTRLRSTRQINDNNGSSSSQELAGEIKLASIDDENDKEFQCDEEEIDDNEQTIEEEEQMETPETATNELDLLEKDQEESIESLLKKYYGIDVNAEQSNSSSEKENIDTTISPSSQNYFESIKHEEDDDESDEDDQSTRTPNVDDVKIEKTSVKEEKTNKELDDMALTAQGLQPTGFTLTTTNVKTPIPFLIKHSLREYQHVGLDWLVTLYENKLNGILADEMGLGKRKTIQTIALLAHLACEKSVWGPHLIVVPTSVMLNWELEFKKWCPSFKILTYYGSVKERKEKRKGWTRVNAFHICITSYKLVLQDSIAFRRKKWKYLILDEAHNIKNFKSQRWQILLNFHSQRRLLLTGTPLQNSLMELWSLMHFLMPNLFASHHEFREWFSNPLTEMIEHGQEQNDALIKRLHKVLRPFLLRRLKIDVEKQMPKKYEHLILCKLSKRQRFLYDDFIECRSTKDILSQGHYMSVINILMQLRKVCNHPDLFEQRQVHSPYSLNLNTLQINMPKLVIDDIKLKNPLLMLNNNLLNNVFLCCRVKYTLQATKQAIQSTIDHSPLMNTNDLTMMKTTITNKKLNLDDYINEEYKPEKIYFNIVKQRKQSRLERLHLMGHLNVDRCSFMPVYGEDMIDQVQLVMKQCRFKHSYNSWLHDGYSFCHNIQRSLSKKDFFLHTNCLKNLLKLNEQLLDDCYSVLNRFVLCTIRVLSQPIELYSSGYPLYRYDELNRPLIEVISSTNFDVLSSLSQIKQNMLLQFPERRLIQYDCGKLQALDKLLSTLKHEKHRCLIFTQMTKMLDILELFLNHHGYTYLRLDGTTQIVQRQQLMERFNSDEKVFCFILSTRSGGIGVNLTGADTVIFYDSDWNPTMDAQAQDRCHRIGQTKDVHIYRLISENTVEQNILKKAQQKRLLGDLAIEGGCFDVHYFRKNNIQDLFDQSTSLDDIVRERNEYQQQMETNRTTTPESSLSLTQFEEALASAEDETDRNATEQLNNEVNDDTNEFDNEDNVGASKEDQLIEKQKQQMDKVEQDLKIIDEQLKPIERYALKFVELHRGNESSLDQSATGSQLNYFDSEQIRKDWHLSRLKALKEEEEKFREMEEDEIMFVDVHDNERKMKYAYTYLSAQNSLVASELAKHEKTNPNQDANSNLPSLSLPIKVKQKRSKQQSIHNDIIRDKNKRRGRPPKLITVNPIEPLPTPPVNRIQSPLHPSVIRRPPVNQQQARVPQIIMPKRNQFNHSYDECTETLAVNDEDHDSNDLSDIFYSKSKTTSAINRRPIPPNMTIIPQQQTSLPLTVTNSAPQLNNNSNTIWIVNTAPTLNQQTVVSLLNNFYQQSPTVSQSVVINTQHQQQPTITNLITEQPSAHSPRPIQISTASVYRQSPIVKTVQSRIFDYPSQSPSTSRVLSAGTVYRASSSSTSTMRNLSTSLLHQTQSVSSSSCSTPSNKLIYQISHGCVIQKK</sequence>